<sequence length="230" mass="24726">MTPNMAGVSHGGTTLRFRLSGDGTDRSGVAVEEGVDGQVEGDADGLRDRYALAAPEAPGRAVPPADGILVQQHLAVLAVDHDVDRDAGLGVALHLGAEVVGPVRGRHLDDRPEDVRGVAVPLDEGITKVLVDDREVGDRVVVGHGRQPEADALDASQSHVLDLRVVERLDQPSQRQRMRAVRRRCRSEPPLENLHAVPRQCTGEQVGGFTQRQLVLQYSHGVLLFRGSPP</sequence>
<accession>A0A918B704</accession>
<dbReference type="Proteomes" id="UP000620156">
    <property type="component" value="Unassembled WGS sequence"/>
</dbReference>
<feature type="region of interest" description="Disordered" evidence="1">
    <location>
        <begin position="1"/>
        <end position="21"/>
    </location>
</feature>
<reference evidence="2" key="2">
    <citation type="submission" date="2020-09" db="EMBL/GenBank/DDBJ databases">
        <authorList>
            <person name="Sun Q."/>
            <person name="Ohkuma M."/>
        </authorList>
    </citation>
    <scope>NUCLEOTIDE SEQUENCE</scope>
    <source>
        <strain evidence="2">JCM 3131</strain>
    </source>
</reference>
<name>A0A918B704_9ACTN</name>
<proteinExistence type="predicted"/>
<keyword evidence="3" id="KW-1185">Reference proteome</keyword>
<evidence type="ECO:0000256" key="1">
    <source>
        <dbReference type="SAM" id="MobiDB-lite"/>
    </source>
</evidence>
<evidence type="ECO:0000313" key="2">
    <source>
        <dbReference type="EMBL" id="GGQ40198.1"/>
    </source>
</evidence>
<evidence type="ECO:0000313" key="3">
    <source>
        <dbReference type="Proteomes" id="UP000620156"/>
    </source>
</evidence>
<gene>
    <name evidence="2" type="ORF">GCM10010145_05080</name>
</gene>
<protein>
    <submittedName>
        <fullName evidence="2">Uncharacterized protein</fullName>
    </submittedName>
</protein>
<reference evidence="2" key="1">
    <citation type="journal article" date="2014" name="Int. J. Syst. Evol. Microbiol.">
        <title>Complete genome sequence of Corynebacterium casei LMG S-19264T (=DSM 44701T), isolated from a smear-ripened cheese.</title>
        <authorList>
            <consortium name="US DOE Joint Genome Institute (JGI-PGF)"/>
            <person name="Walter F."/>
            <person name="Albersmeier A."/>
            <person name="Kalinowski J."/>
            <person name="Ruckert C."/>
        </authorList>
    </citation>
    <scope>NUCLEOTIDE SEQUENCE</scope>
    <source>
        <strain evidence="2">JCM 3131</strain>
    </source>
</reference>
<organism evidence="2 3">
    <name type="scientific">Streptomyces ruber</name>
    <dbReference type="NCBI Taxonomy" id="83378"/>
    <lineage>
        <taxon>Bacteria</taxon>
        <taxon>Bacillati</taxon>
        <taxon>Actinomycetota</taxon>
        <taxon>Actinomycetes</taxon>
        <taxon>Kitasatosporales</taxon>
        <taxon>Streptomycetaceae</taxon>
        <taxon>Streptomyces</taxon>
    </lineage>
</organism>
<dbReference type="AlphaFoldDB" id="A0A918B704"/>
<dbReference type="EMBL" id="BMQK01000001">
    <property type="protein sequence ID" value="GGQ40198.1"/>
    <property type="molecule type" value="Genomic_DNA"/>
</dbReference>
<comment type="caution">
    <text evidence="2">The sequence shown here is derived from an EMBL/GenBank/DDBJ whole genome shotgun (WGS) entry which is preliminary data.</text>
</comment>